<comment type="caution">
    <text evidence="2">The sequence shown here is derived from an EMBL/GenBank/DDBJ whole genome shotgun (WGS) entry which is preliminary data.</text>
</comment>
<dbReference type="Gene3D" id="3.40.800.20">
    <property type="entry name" value="Histone deacetylase domain"/>
    <property type="match status" value="1"/>
</dbReference>
<dbReference type="InterPro" id="IPR037138">
    <property type="entry name" value="His_deacetylse_dom_sf"/>
</dbReference>
<organism evidence="2 3">
    <name type="scientific">Candidatus Sysuiplasma superficiale</name>
    <dbReference type="NCBI Taxonomy" id="2823368"/>
    <lineage>
        <taxon>Archaea</taxon>
        <taxon>Methanobacteriati</taxon>
        <taxon>Thermoplasmatota</taxon>
        <taxon>Thermoplasmata</taxon>
        <taxon>Candidatus Sysuiplasmatales</taxon>
        <taxon>Candidatus Sysuiplasmataceae</taxon>
        <taxon>Candidatus Sysuiplasma</taxon>
    </lineage>
</organism>
<dbReference type="SUPFAM" id="SSF52768">
    <property type="entry name" value="Arginase/deacetylase"/>
    <property type="match status" value="1"/>
</dbReference>
<protein>
    <submittedName>
        <fullName evidence="2">Histone deacetylase</fullName>
    </submittedName>
</protein>
<dbReference type="InterPro" id="IPR000286">
    <property type="entry name" value="HDACs"/>
</dbReference>
<gene>
    <name evidence="2" type="ORF">J9259_03575</name>
</gene>
<proteinExistence type="predicted"/>
<dbReference type="InterPro" id="IPR023696">
    <property type="entry name" value="Ureohydrolase_dom_sf"/>
</dbReference>
<dbReference type="PANTHER" id="PTHR10625:SF10">
    <property type="entry name" value="HISTONE DEACETYLASE HDAC1"/>
    <property type="match status" value="1"/>
</dbReference>
<dbReference type="Proteomes" id="UP000716004">
    <property type="component" value="Unassembled WGS sequence"/>
</dbReference>
<feature type="domain" description="Histone deacetylase" evidence="1">
    <location>
        <begin position="18"/>
        <end position="290"/>
    </location>
</feature>
<sequence>MDIYYDPLFLEHRHIPGHPESPSRLISIVKGLEESPLSFRFLKGSAASAEQLGTVHSHSYIDGIRQWRIRYLDQETPVYPSTYSISAMAAGCAISSTLHSIESGGCVMALIRPPGHHSGKDYGGGFCYFNNAAVAARNCGQSRCAIVDIDVHHGNGTSDIFYGERNVLYISTHQSGIYPGTGEAREIGSGEGEYFNLNLPLPSGSGDSTFDFAFDSVIMPVLRQYSPGVIIVSLGIDAHYLDPLASLTLSTGGYVKCISRLASLGPPLSIVLEGGYNPDALSDVVCGLVAGVCGEPYNTRFDVVHDRKGVGIGWVRSSLDIFSSHWRL</sequence>
<dbReference type="Pfam" id="PF00850">
    <property type="entry name" value="Hist_deacetyl"/>
    <property type="match status" value="1"/>
</dbReference>
<dbReference type="InterPro" id="IPR023801">
    <property type="entry name" value="His_deacetylse_dom"/>
</dbReference>
<evidence type="ECO:0000259" key="1">
    <source>
        <dbReference type="Pfam" id="PF00850"/>
    </source>
</evidence>
<dbReference type="CDD" id="cd09992">
    <property type="entry name" value="HDAC_classII"/>
    <property type="match status" value="1"/>
</dbReference>
<accession>A0A8J8CFI5</accession>
<reference evidence="2" key="1">
    <citation type="submission" date="2021-04" db="EMBL/GenBank/DDBJ databases">
        <title>Genomic insights into ecological role and evolution of a novel Thermoplasmata order Candidatus Sysuiplasmatales.</title>
        <authorList>
            <person name="Yuan Y."/>
        </authorList>
    </citation>
    <scope>NUCLEOTIDE SEQUENCE</scope>
    <source>
        <strain evidence="2">YP2-bin.285</strain>
    </source>
</reference>
<evidence type="ECO:0000313" key="3">
    <source>
        <dbReference type="Proteomes" id="UP000716004"/>
    </source>
</evidence>
<dbReference type="PRINTS" id="PR01270">
    <property type="entry name" value="HDASUPER"/>
</dbReference>
<dbReference type="EMBL" id="JAGVSJ010000006">
    <property type="protein sequence ID" value="MBX8631587.1"/>
    <property type="molecule type" value="Genomic_DNA"/>
</dbReference>
<dbReference type="AlphaFoldDB" id="A0A8J8CFI5"/>
<dbReference type="GO" id="GO:0040029">
    <property type="term" value="P:epigenetic regulation of gene expression"/>
    <property type="evidence" value="ECO:0007669"/>
    <property type="project" value="TreeGrafter"/>
</dbReference>
<evidence type="ECO:0000313" key="2">
    <source>
        <dbReference type="EMBL" id="MBX8631587.1"/>
    </source>
</evidence>
<name>A0A8J8CFI5_9ARCH</name>
<dbReference type="GO" id="GO:0004407">
    <property type="term" value="F:histone deacetylase activity"/>
    <property type="evidence" value="ECO:0007669"/>
    <property type="project" value="TreeGrafter"/>
</dbReference>
<dbReference type="PANTHER" id="PTHR10625">
    <property type="entry name" value="HISTONE DEACETYLASE HDAC1-RELATED"/>
    <property type="match status" value="1"/>
</dbReference>